<name>A0A4P6P2B5_9GAMM</name>
<dbReference type="SUPFAM" id="SSF48452">
    <property type="entry name" value="TPR-like"/>
    <property type="match status" value="5"/>
</dbReference>
<dbReference type="InterPro" id="IPR014266">
    <property type="entry name" value="PEP-CTERM_TPR_PrsT"/>
</dbReference>
<keyword evidence="1" id="KW-0677">Repeat</keyword>
<evidence type="ECO:0000256" key="3">
    <source>
        <dbReference type="PROSITE-ProRule" id="PRU00339"/>
    </source>
</evidence>
<dbReference type="InterPro" id="IPR019734">
    <property type="entry name" value="TPR_rpt"/>
</dbReference>
<dbReference type="PROSITE" id="PS50005">
    <property type="entry name" value="TPR"/>
    <property type="match status" value="2"/>
</dbReference>
<dbReference type="Proteomes" id="UP000290244">
    <property type="component" value="Chromosome"/>
</dbReference>
<keyword evidence="2 3" id="KW-0802">TPR repeat</keyword>
<reference evidence="5 6" key="1">
    <citation type="submission" date="2018-12" db="EMBL/GenBank/DDBJ databases">
        <title>Complete genome of Litorilituus sediminis.</title>
        <authorList>
            <person name="Liu A."/>
            <person name="Rong J."/>
        </authorList>
    </citation>
    <scope>NUCLEOTIDE SEQUENCE [LARGE SCALE GENOMIC DNA]</scope>
    <source>
        <strain evidence="5 6">JCM 17549</strain>
    </source>
</reference>
<evidence type="ECO:0000256" key="2">
    <source>
        <dbReference type="ARBA" id="ARBA00022803"/>
    </source>
</evidence>
<accession>A0A4P6P2B5</accession>
<feature type="repeat" description="TPR" evidence="3">
    <location>
        <begin position="882"/>
        <end position="915"/>
    </location>
</feature>
<evidence type="ECO:0000256" key="4">
    <source>
        <dbReference type="SAM" id="SignalP"/>
    </source>
</evidence>
<dbReference type="SMART" id="SM00028">
    <property type="entry name" value="TPR"/>
    <property type="match status" value="9"/>
</dbReference>
<dbReference type="KEGG" id="lsd:EMK97_07425"/>
<dbReference type="Pfam" id="PF13181">
    <property type="entry name" value="TPR_8"/>
    <property type="match status" value="2"/>
</dbReference>
<gene>
    <name evidence="5" type="primary">prsT</name>
    <name evidence="5" type="ORF">EMK97_07425</name>
</gene>
<proteinExistence type="predicted"/>
<dbReference type="RefSeq" id="WP_130600848.1">
    <property type="nucleotide sequence ID" value="NZ_CP034759.1"/>
</dbReference>
<dbReference type="NCBIfam" id="TIGR02917">
    <property type="entry name" value="PEP_TPR_lipo"/>
    <property type="match status" value="1"/>
</dbReference>
<dbReference type="Gene3D" id="1.25.40.10">
    <property type="entry name" value="Tetratricopeptide repeat domain"/>
    <property type="match status" value="6"/>
</dbReference>
<feature type="chain" id="PRO_5020894744" evidence="4">
    <location>
        <begin position="21"/>
        <end position="927"/>
    </location>
</feature>
<dbReference type="OrthoDB" id="6110507at2"/>
<protein>
    <submittedName>
        <fullName evidence="5">PEP-CTERM system TPR-repeat protein PrsT</fullName>
    </submittedName>
</protein>
<dbReference type="AlphaFoldDB" id="A0A4P6P2B5"/>
<evidence type="ECO:0000313" key="5">
    <source>
        <dbReference type="EMBL" id="QBG35556.1"/>
    </source>
</evidence>
<feature type="signal peptide" evidence="4">
    <location>
        <begin position="1"/>
        <end position="20"/>
    </location>
</feature>
<dbReference type="PANTHER" id="PTHR45586:SF1">
    <property type="entry name" value="LIPOPOLYSACCHARIDE ASSEMBLY PROTEIN B"/>
    <property type="match status" value="1"/>
</dbReference>
<dbReference type="InterPro" id="IPR011990">
    <property type="entry name" value="TPR-like_helical_dom_sf"/>
</dbReference>
<keyword evidence="6" id="KW-1185">Reference proteome</keyword>
<dbReference type="EMBL" id="CP034759">
    <property type="protein sequence ID" value="QBG35556.1"/>
    <property type="molecule type" value="Genomic_DNA"/>
</dbReference>
<evidence type="ECO:0000256" key="1">
    <source>
        <dbReference type="ARBA" id="ARBA00022737"/>
    </source>
</evidence>
<dbReference type="Pfam" id="PF13432">
    <property type="entry name" value="TPR_16"/>
    <property type="match status" value="3"/>
</dbReference>
<evidence type="ECO:0000313" key="6">
    <source>
        <dbReference type="Proteomes" id="UP000290244"/>
    </source>
</evidence>
<sequence length="927" mass="103876">MRLFCLIVSLFFAVSSYANNAIKYYEQALALYHAKDIAAAEIEVKNSLKQDKNYLPARILLAEIQVSLGNLNGAEKEYQKALTLKADPNAVVFPLVEVKLALQKVAQAQQLLAQYSSLQVNARFYYLRASAYKAQLAFAQAKADYQQAIALQYQNAEVYTGLADLYFQQNDIDAAKKQLHFALTAQADYFPALLLSSEVDKSLGDYVQAQSKLAKILAVDDKNKQALFAQASLYLAQSKLPEALTIAMTLKEIAPEDPYAKLLHATLIAQQGHSKEARRILVDISQQLSGIDDKYKHTQQVLLLSATVDFINQNPHSAKKQFLRYLELYSDDATANRYLAIIAFREGNMSKAAAYVEKAIAINPNDSDVYLIAGQIYQQANLPEKQLARLKAAHERFSNVQQIQDHYLSALLAQNKFAQALDILASSNQNNSLQNKTLLAYMQLQSGLYEQAHQSTQALLDSHADKVEILQLAGELSLKTNSDIEQAKYFFEQALVLDEGFAPAQLALAGIALQANNWQAVEQHYKKVLDHNPNNTLALQLYADLAIKQQRFPLAIKLLEPMANENNYQTGNALLNLYLMTNELEKAQELLALLEQNYALDHDLLLTKSRIQAKLEQIDLAKKTLKILFGLVYEQPNELAVLAQAQLDIGDISAAKKTISRLDVISTDVDTSYLLAQVYLADNNYGQVDKLINANLVKEKRADKWHMLKVRLLIAQYDIEQAIELLESIYAQQESRQTMQWLSQLYAEQQQADKLIKLLATWLKRQANDAWAVAQLSSVAISQDNLALAIETLEQYPNLAEQPLFLNNLANYYFRQSRQAQNEQQAQALSLKALNYAKQAYKLAPENAAINDTLGWITVNRGQVAQGLGLLREASARDSQNGEVFYHLAYALAKADNFSQAKLAFEKAVQLAPEHPLLSEVKAIIQH</sequence>
<dbReference type="InterPro" id="IPR051012">
    <property type="entry name" value="CellSynth/LPSAsmb/PSIAsmb"/>
</dbReference>
<dbReference type="Pfam" id="PF14559">
    <property type="entry name" value="TPR_19"/>
    <property type="match status" value="1"/>
</dbReference>
<dbReference type="PANTHER" id="PTHR45586">
    <property type="entry name" value="TPR REPEAT-CONTAINING PROTEIN PA4667"/>
    <property type="match status" value="1"/>
</dbReference>
<organism evidence="5 6">
    <name type="scientific">Litorilituus sediminis</name>
    <dbReference type="NCBI Taxonomy" id="718192"/>
    <lineage>
        <taxon>Bacteria</taxon>
        <taxon>Pseudomonadati</taxon>
        <taxon>Pseudomonadota</taxon>
        <taxon>Gammaproteobacteria</taxon>
        <taxon>Alteromonadales</taxon>
        <taxon>Colwelliaceae</taxon>
        <taxon>Litorilituus</taxon>
    </lineage>
</organism>
<feature type="repeat" description="TPR" evidence="3">
    <location>
        <begin position="333"/>
        <end position="366"/>
    </location>
</feature>
<keyword evidence="4" id="KW-0732">Signal</keyword>